<accession>A0AAX1N4J8</accession>
<dbReference type="InterPro" id="IPR007349">
    <property type="entry name" value="DUF418"/>
</dbReference>
<feature type="domain" description="DUF418" evidence="2">
    <location>
        <begin position="228"/>
        <end position="386"/>
    </location>
</feature>
<keyword evidence="1" id="KW-0812">Transmembrane</keyword>
<dbReference type="RefSeq" id="WP_183363980.1">
    <property type="nucleotide sequence ID" value="NZ_CP076132.1"/>
</dbReference>
<dbReference type="PANTHER" id="PTHR30590:SF2">
    <property type="entry name" value="INNER MEMBRANE PROTEIN"/>
    <property type="match status" value="1"/>
</dbReference>
<feature type="transmembrane region" description="Helical" evidence="1">
    <location>
        <begin position="322"/>
        <end position="341"/>
    </location>
</feature>
<protein>
    <submittedName>
        <fullName evidence="3">DUF418 domain-containing protein</fullName>
    </submittedName>
</protein>
<reference evidence="3 4" key="1">
    <citation type="submission" date="2021-05" db="EMBL/GenBank/DDBJ databases">
        <title>Comparative genomic studies on the polysaccharide-degrading batcterial strains of the Flammeovirga genus.</title>
        <authorList>
            <person name="Zewei F."/>
            <person name="Zheng Z."/>
            <person name="Yu L."/>
            <person name="Ruyue G."/>
            <person name="Yanhong M."/>
            <person name="Yuanyuan C."/>
            <person name="Jingyan G."/>
            <person name="Wenjun H."/>
        </authorList>
    </citation>
    <scope>NUCLEOTIDE SEQUENCE [LARGE SCALE GENOMIC DNA]</scope>
    <source>
        <strain evidence="3 4">NBRC:100898</strain>
    </source>
</reference>
<dbReference type="EMBL" id="CP076132">
    <property type="protein sequence ID" value="QWG02446.1"/>
    <property type="molecule type" value="Genomic_DNA"/>
</dbReference>
<proteinExistence type="predicted"/>
<evidence type="ECO:0000259" key="2">
    <source>
        <dbReference type="Pfam" id="PF04235"/>
    </source>
</evidence>
<keyword evidence="1" id="KW-0472">Membrane</keyword>
<feature type="transmembrane region" description="Helical" evidence="1">
    <location>
        <begin position="347"/>
        <end position="368"/>
    </location>
</feature>
<feature type="transmembrane region" description="Helical" evidence="1">
    <location>
        <begin position="282"/>
        <end position="301"/>
    </location>
</feature>
<evidence type="ECO:0000256" key="1">
    <source>
        <dbReference type="SAM" id="Phobius"/>
    </source>
</evidence>
<feature type="transmembrane region" description="Helical" evidence="1">
    <location>
        <begin position="139"/>
        <end position="159"/>
    </location>
</feature>
<evidence type="ECO:0000313" key="3">
    <source>
        <dbReference type="EMBL" id="QWG02446.1"/>
    </source>
</evidence>
<feature type="transmembrane region" description="Helical" evidence="1">
    <location>
        <begin position="100"/>
        <end position="133"/>
    </location>
</feature>
<name>A0AAX1N4J8_9BACT</name>
<evidence type="ECO:0000313" key="4">
    <source>
        <dbReference type="Proteomes" id="UP000678679"/>
    </source>
</evidence>
<feature type="transmembrane region" description="Helical" evidence="1">
    <location>
        <begin position="12"/>
        <end position="34"/>
    </location>
</feature>
<dbReference type="InterPro" id="IPR052529">
    <property type="entry name" value="Bact_Transport_Assoc"/>
</dbReference>
<keyword evidence="4" id="KW-1185">Reference proteome</keyword>
<dbReference type="Proteomes" id="UP000678679">
    <property type="component" value="Chromosome 1"/>
</dbReference>
<organism evidence="3 4">
    <name type="scientific">Flammeovirga yaeyamensis</name>
    <dbReference type="NCBI Taxonomy" id="367791"/>
    <lineage>
        <taxon>Bacteria</taxon>
        <taxon>Pseudomonadati</taxon>
        <taxon>Bacteroidota</taxon>
        <taxon>Cytophagia</taxon>
        <taxon>Cytophagales</taxon>
        <taxon>Flammeovirgaceae</taxon>
        <taxon>Flammeovirga</taxon>
    </lineage>
</organism>
<keyword evidence="1" id="KW-1133">Transmembrane helix</keyword>
<dbReference type="Pfam" id="PF04235">
    <property type="entry name" value="DUF418"/>
    <property type="match status" value="1"/>
</dbReference>
<gene>
    <name evidence="3" type="ORF">KMW28_02365</name>
</gene>
<dbReference type="KEGG" id="fya:KMW28_02365"/>
<dbReference type="PANTHER" id="PTHR30590">
    <property type="entry name" value="INNER MEMBRANE PROTEIN"/>
    <property type="match status" value="1"/>
</dbReference>
<dbReference type="AlphaFoldDB" id="A0AAX1N4J8"/>
<sequence>MSKALNQRIEVIDVLRGYAVMAIMLIHNIEHFNYYHYPDKSINPDWLNTLNAEVFHWMFFFFGGKTYSIFALLFGFTFYLMYQKQKDKGIDFGPRYLWRLLLLLGFAQFNAAFFPGEVLLLYAVCGVSLFFMRNLSNKSLLFFAIFFLAQPYEILHFIYAQFVPSYEVGGQLYSPLWKSSMDIIKNGTFLETIKGNLTYGQGFSFLWAVENGRAEQTIGLFTLGFWMGKKGYFKNEFLTGWKKVLVISVVTMIPLLYLKDIFLTKQEVLLVKRTVGVIFDMWWKLSFTFIWISLIVLLYQFKPVQKTTKVVKTYGRMSLTNYITQSIFGGIIYFGFGFHLADTCGVAFSLLIGFVFLFFQMLFCHLWLKKNKQGPFEMLWHKWTWAPSIFTKEIDEKPHLEEKAV</sequence>
<feature type="transmembrane region" description="Helical" evidence="1">
    <location>
        <begin position="244"/>
        <end position="262"/>
    </location>
</feature>
<feature type="transmembrane region" description="Helical" evidence="1">
    <location>
        <begin position="54"/>
        <end position="80"/>
    </location>
</feature>